<dbReference type="Pfam" id="PF02558">
    <property type="entry name" value="ApbA"/>
    <property type="match status" value="1"/>
</dbReference>
<comment type="function">
    <text evidence="4">Catalyzes the NADPH-dependent reduction of ketopantoate into pantoic acid.</text>
</comment>
<name>A0A2K9EB71_9FIRM</name>
<sequence length="308" mass="33978">MKPANILVVGTGAVGSFYGGKLSVAGANVSALVRSDYEYLKENGIKIKSINGDFVFKPDEVVQKVDNYSKTPDYIIVSTKVIPGINVEEIIRPKVGKNTAIVLIQNGIDIEEPVAKAFPENEIISCLAFIGVSKTGPGQINHQEYGRIVIGKYPKGKSEKVEKLQEMFNASDVPCIIDENIVTARWKKLIWNAPFNPVSVIGGGVTTDVIINNSESLKLVKNIMNEVIDLANIYGHNLPKNLVDENIALTVKMKPYKTSMLLDYENNRRLEVEAILGNAVRLARKKNFPVPNLEAIYALLLLLTENNR</sequence>
<evidence type="ECO:0000313" key="9">
    <source>
        <dbReference type="Proteomes" id="UP000233534"/>
    </source>
</evidence>
<feature type="domain" description="Ketopantoate reductase C-terminal" evidence="6">
    <location>
        <begin position="180"/>
        <end position="300"/>
    </location>
</feature>
<dbReference type="Proteomes" id="UP000233534">
    <property type="component" value="Chromosome"/>
</dbReference>
<dbReference type="Pfam" id="PF08546">
    <property type="entry name" value="ApbA_C"/>
    <property type="match status" value="1"/>
</dbReference>
<comment type="pathway">
    <text evidence="4">Cofactor biosynthesis; (R)-pantothenate biosynthesis; (R)-pantoate from 3-methyl-2-oxobutanoate: step 2/2.</text>
</comment>
<evidence type="ECO:0000259" key="5">
    <source>
        <dbReference type="Pfam" id="PF02558"/>
    </source>
</evidence>
<keyword evidence="9" id="KW-1185">Reference proteome</keyword>
<evidence type="ECO:0000256" key="2">
    <source>
        <dbReference type="ARBA" id="ARBA00022857"/>
    </source>
</evidence>
<comment type="catalytic activity">
    <reaction evidence="4">
        <text>(R)-pantoate + NADP(+) = 2-dehydropantoate + NADPH + H(+)</text>
        <dbReference type="Rhea" id="RHEA:16233"/>
        <dbReference type="ChEBI" id="CHEBI:11561"/>
        <dbReference type="ChEBI" id="CHEBI:15378"/>
        <dbReference type="ChEBI" id="CHEBI:15980"/>
        <dbReference type="ChEBI" id="CHEBI:57783"/>
        <dbReference type="ChEBI" id="CHEBI:58349"/>
        <dbReference type="EC" id="1.1.1.169"/>
    </reaction>
</comment>
<dbReference type="PANTHER" id="PTHR21708:SF26">
    <property type="entry name" value="2-DEHYDROPANTOATE 2-REDUCTASE"/>
    <property type="match status" value="1"/>
</dbReference>
<evidence type="ECO:0000313" key="7">
    <source>
        <dbReference type="EMBL" id="AUG59016.1"/>
    </source>
</evidence>
<dbReference type="PANTHER" id="PTHR21708">
    <property type="entry name" value="PROBABLE 2-DEHYDROPANTOATE 2-REDUCTASE"/>
    <property type="match status" value="1"/>
</dbReference>
<comment type="similarity">
    <text evidence="1 4">Belongs to the ketopantoate reductase family.</text>
</comment>
<evidence type="ECO:0000256" key="1">
    <source>
        <dbReference type="ARBA" id="ARBA00007870"/>
    </source>
</evidence>
<dbReference type="InterPro" id="IPR036291">
    <property type="entry name" value="NAD(P)-bd_dom_sf"/>
</dbReference>
<evidence type="ECO:0000256" key="3">
    <source>
        <dbReference type="ARBA" id="ARBA00023002"/>
    </source>
</evidence>
<organism evidence="7 9">
    <name type="scientific">Acetivibrio saccincola</name>
    <dbReference type="NCBI Taxonomy" id="1677857"/>
    <lineage>
        <taxon>Bacteria</taxon>
        <taxon>Bacillati</taxon>
        <taxon>Bacillota</taxon>
        <taxon>Clostridia</taxon>
        <taxon>Eubacteriales</taxon>
        <taxon>Oscillospiraceae</taxon>
        <taxon>Acetivibrio</taxon>
    </lineage>
</organism>
<accession>A0A2K9EB71</accession>
<keyword evidence="3 4" id="KW-0560">Oxidoreductase</keyword>
<dbReference type="EC" id="1.1.1.169" evidence="4"/>
<dbReference type="EMBL" id="NEMB01000003">
    <property type="protein sequence ID" value="PQQ65902.1"/>
    <property type="molecule type" value="Genomic_DNA"/>
</dbReference>
<keyword evidence="4" id="KW-0566">Pantothenate biosynthesis</keyword>
<feature type="domain" description="Ketopantoate reductase N-terminal" evidence="5">
    <location>
        <begin position="6"/>
        <end position="154"/>
    </location>
</feature>
<evidence type="ECO:0000256" key="4">
    <source>
        <dbReference type="RuleBase" id="RU362068"/>
    </source>
</evidence>
<dbReference type="InterPro" id="IPR013752">
    <property type="entry name" value="KPA_reductase"/>
</dbReference>
<dbReference type="EMBL" id="CP025197">
    <property type="protein sequence ID" value="AUG59016.1"/>
    <property type="molecule type" value="Genomic_DNA"/>
</dbReference>
<dbReference type="GO" id="GO:0005737">
    <property type="term" value="C:cytoplasm"/>
    <property type="evidence" value="ECO:0007669"/>
    <property type="project" value="TreeGrafter"/>
</dbReference>
<dbReference type="AlphaFoldDB" id="A0A2K9EB71"/>
<evidence type="ECO:0000313" key="10">
    <source>
        <dbReference type="Proteomes" id="UP000239720"/>
    </source>
</evidence>
<dbReference type="FunFam" id="1.10.1040.10:FF:000017">
    <property type="entry name" value="2-dehydropantoate 2-reductase"/>
    <property type="match status" value="1"/>
</dbReference>
<dbReference type="KEGG" id="hsc:HVS_15880"/>
<reference evidence="7 9" key="1">
    <citation type="submission" date="2017-12" db="EMBL/GenBank/DDBJ databases">
        <title>Complete genome sequence of Herbivorax saccincola GGR1, a novel Cellulosome-producing hydrolytic bacterium in a thermophilic biogas plant, established by Illumina and Nanopore MinION sequencing.</title>
        <authorList>
            <person name="Pechtl A."/>
            <person name="Ruckert C."/>
            <person name="Koeck D.E."/>
            <person name="Maus I."/>
            <person name="Winkler A."/>
            <person name="Kalinowski J."/>
            <person name="Puhler A."/>
            <person name="Schwarz W.W."/>
            <person name="Zverlov V.V."/>
            <person name="Schluter A."/>
            <person name="Liebl W."/>
        </authorList>
    </citation>
    <scope>NUCLEOTIDE SEQUENCE [LARGE SCALE GENOMIC DNA]</scope>
    <source>
        <strain evidence="7">GGR1</strain>
        <strain evidence="9">SR1</strain>
    </source>
</reference>
<dbReference type="RefSeq" id="WP_101303798.1">
    <property type="nucleotide sequence ID" value="NZ_CP025197.1"/>
</dbReference>
<dbReference type="SUPFAM" id="SSF48179">
    <property type="entry name" value="6-phosphogluconate dehydrogenase C-terminal domain-like"/>
    <property type="match status" value="1"/>
</dbReference>
<dbReference type="GO" id="GO:0008677">
    <property type="term" value="F:2-dehydropantoate 2-reductase activity"/>
    <property type="evidence" value="ECO:0007669"/>
    <property type="project" value="UniProtKB-EC"/>
</dbReference>
<keyword evidence="2 4" id="KW-0521">NADP</keyword>
<dbReference type="Gene3D" id="1.10.1040.10">
    <property type="entry name" value="N-(1-d-carboxylethyl)-l-norvaline Dehydrogenase, domain 2"/>
    <property type="match status" value="1"/>
</dbReference>
<dbReference type="GO" id="GO:0015940">
    <property type="term" value="P:pantothenate biosynthetic process"/>
    <property type="evidence" value="ECO:0007669"/>
    <property type="project" value="UniProtKB-UniPathway"/>
</dbReference>
<dbReference type="SUPFAM" id="SSF51735">
    <property type="entry name" value="NAD(P)-binding Rossmann-fold domains"/>
    <property type="match status" value="1"/>
</dbReference>
<dbReference type="InterPro" id="IPR008927">
    <property type="entry name" value="6-PGluconate_DH-like_C_sf"/>
</dbReference>
<dbReference type="InterPro" id="IPR003710">
    <property type="entry name" value="ApbA"/>
</dbReference>
<dbReference type="InterPro" id="IPR013332">
    <property type="entry name" value="KPR_N"/>
</dbReference>
<dbReference type="UniPathway" id="UPA00028">
    <property type="reaction ID" value="UER00004"/>
</dbReference>
<evidence type="ECO:0000259" key="6">
    <source>
        <dbReference type="Pfam" id="PF08546"/>
    </source>
</evidence>
<dbReference type="InterPro" id="IPR051402">
    <property type="entry name" value="KPR-Related"/>
</dbReference>
<dbReference type="InterPro" id="IPR013328">
    <property type="entry name" value="6PGD_dom2"/>
</dbReference>
<dbReference type="Proteomes" id="UP000239720">
    <property type="component" value="Unassembled WGS sequence"/>
</dbReference>
<proteinExistence type="inferred from homology"/>
<evidence type="ECO:0000313" key="8">
    <source>
        <dbReference type="EMBL" id="PQQ65902.1"/>
    </source>
</evidence>
<protein>
    <recommendedName>
        <fullName evidence="4">2-dehydropantoate 2-reductase</fullName>
        <ecNumber evidence="4">1.1.1.169</ecNumber>
    </recommendedName>
    <alternativeName>
        <fullName evidence="4">Ketopantoate reductase</fullName>
    </alternativeName>
</protein>
<dbReference type="NCBIfam" id="TIGR00745">
    <property type="entry name" value="apbA_panE"/>
    <property type="match status" value="1"/>
</dbReference>
<gene>
    <name evidence="8" type="ORF">B9R14_03385</name>
    <name evidence="7" type="ORF">HVS_15880</name>
</gene>
<dbReference type="Gene3D" id="3.40.50.720">
    <property type="entry name" value="NAD(P)-binding Rossmann-like Domain"/>
    <property type="match status" value="1"/>
</dbReference>
<dbReference type="OrthoDB" id="9800163at2"/>
<reference evidence="8 10" key="2">
    <citation type="journal article" date="2018" name="Syst. Appl. Microbiol.">
        <title>Characterization and high-quality draft genome sequence of Herbivorax saccincola A7, an anaerobic, alkaliphilic, thermophilic, cellulolytic, and xylanolytic bacterium.</title>
        <authorList>
            <person name="Aikawa S."/>
            <person name="Baramee S."/>
            <person name="Sermsathanaswadi J."/>
            <person name="Thianheng P."/>
            <person name="Tachaapaikoon C."/>
            <person name="Shikata A."/>
            <person name="Waeonukul R."/>
            <person name="Pason P."/>
            <person name="Ratanakhanokchai K."/>
            <person name="Kosugi A."/>
        </authorList>
    </citation>
    <scope>NUCLEOTIDE SEQUENCE [LARGE SCALE GENOMIC DNA]</scope>
    <source>
        <strain evidence="8 10">A7</strain>
    </source>
</reference>